<evidence type="ECO:0000256" key="7">
    <source>
        <dbReference type="SAM" id="Phobius"/>
    </source>
</evidence>
<evidence type="ECO:0000256" key="4">
    <source>
        <dbReference type="ARBA" id="ARBA00022989"/>
    </source>
</evidence>
<evidence type="ECO:0000256" key="3">
    <source>
        <dbReference type="ARBA" id="ARBA00022737"/>
    </source>
</evidence>
<evidence type="ECO:0000256" key="2">
    <source>
        <dbReference type="ARBA" id="ARBA00022692"/>
    </source>
</evidence>
<dbReference type="AlphaFoldDB" id="A0A8S0USV5"/>
<comment type="subcellular location">
    <subcellularLocation>
        <location evidence="1">Membrane</location>
        <topology evidence="1">Multi-pass membrane protein</topology>
    </subcellularLocation>
</comment>
<protein>
    <submittedName>
        <fullName evidence="9">Ankyrin repeat-containing BDA1-like</fullName>
    </submittedName>
</protein>
<organism evidence="9 10">
    <name type="scientific">Olea europaea subsp. europaea</name>
    <dbReference type="NCBI Taxonomy" id="158383"/>
    <lineage>
        <taxon>Eukaryota</taxon>
        <taxon>Viridiplantae</taxon>
        <taxon>Streptophyta</taxon>
        <taxon>Embryophyta</taxon>
        <taxon>Tracheophyta</taxon>
        <taxon>Spermatophyta</taxon>
        <taxon>Magnoliopsida</taxon>
        <taxon>eudicotyledons</taxon>
        <taxon>Gunneridae</taxon>
        <taxon>Pentapetalae</taxon>
        <taxon>asterids</taxon>
        <taxon>lamiids</taxon>
        <taxon>Lamiales</taxon>
        <taxon>Oleaceae</taxon>
        <taxon>Oleeae</taxon>
        <taxon>Olea</taxon>
    </lineage>
</organism>
<keyword evidence="2 7" id="KW-0812">Transmembrane</keyword>
<dbReference type="OrthoDB" id="902644at2759"/>
<dbReference type="Gramene" id="OE9A103166T1">
    <property type="protein sequence ID" value="OE9A103166C1"/>
    <property type="gene ID" value="OE9A103166"/>
</dbReference>
<name>A0A8S0USV5_OLEEU</name>
<dbReference type="EMBL" id="CACTIH010009047">
    <property type="protein sequence ID" value="CAA3021035.1"/>
    <property type="molecule type" value="Genomic_DNA"/>
</dbReference>
<keyword evidence="3" id="KW-0677">Repeat</keyword>
<evidence type="ECO:0000256" key="6">
    <source>
        <dbReference type="ARBA" id="ARBA00023136"/>
    </source>
</evidence>
<evidence type="ECO:0000313" key="10">
    <source>
        <dbReference type="Proteomes" id="UP000594638"/>
    </source>
</evidence>
<dbReference type="PANTHER" id="PTHR24186:SF37">
    <property type="entry name" value="PGG DOMAIN-CONTAINING PROTEIN"/>
    <property type="match status" value="1"/>
</dbReference>
<sequence length="81" mass="8659">MVVSCLIATMAFQVGVNPPGGVWQDDYLLDSQGDPVSQFDIHKAGESIFADNHPLGYGHFLVANTTALITSLSIILLIKSV</sequence>
<evidence type="ECO:0000256" key="5">
    <source>
        <dbReference type="ARBA" id="ARBA00023043"/>
    </source>
</evidence>
<dbReference type="Pfam" id="PF13962">
    <property type="entry name" value="PGG"/>
    <property type="match status" value="1"/>
</dbReference>
<feature type="transmembrane region" description="Helical" evidence="7">
    <location>
        <begin position="57"/>
        <end position="78"/>
    </location>
</feature>
<evidence type="ECO:0000256" key="1">
    <source>
        <dbReference type="ARBA" id="ARBA00004141"/>
    </source>
</evidence>
<dbReference type="Proteomes" id="UP000594638">
    <property type="component" value="Unassembled WGS sequence"/>
</dbReference>
<feature type="domain" description="PGG" evidence="8">
    <location>
        <begin position="1"/>
        <end position="78"/>
    </location>
</feature>
<keyword evidence="6 7" id="KW-0472">Membrane</keyword>
<keyword evidence="10" id="KW-1185">Reference proteome</keyword>
<dbReference type="GO" id="GO:0005886">
    <property type="term" value="C:plasma membrane"/>
    <property type="evidence" value="ECO:0007669"/>
    <property type="project" value="TreeGrafter"/>
</dbReference>
<dbReference type="InterPro" id="IPR026961">
    <property type="entry name" value="PGG_dom"/>
</dbReference>
<evidence type="ECO:0000259" key="8">
    <source>
        <dbReference type="Pfam" id="PF13962"/>
    </source>
</evidence>
<comment type="caution">
    <text evidence="9">The sequence shown here is derived from an EMBL/GenBank/DDBJ whole genome shotgun (WGS) entry which is preliminary data.</text>
</comment>
<keyword evidence="4 7" id="KW-1133">Transmembrane helix</keyword>
<reference evidence="9 10" key="1">
    <citation type="submission" date="2019-12" db="EMBL/GenBank/DDBJ databases">
        <authorList>
            <person name="Alioto T."/>
            <person name="Alioto T."/>
            <person name="Gomez Garrido J."/>
        </authorList>
    </citation>
    <scope>NUCLEOTIDE SEQUENCE [LARGE SCALE GENOMIC DNA]</scope>
</reference>
<accession>A0A8S0USV5</accession>
<dbReference type="PANTHER" id="PTHR24186">
    <property type="entry name" value="PROTEIN PHOSPHATASE 1 REGULATORY SUBUNIT"/>
    <property type="match status" value="1"/>
</dbReference>
<proteinExistence type="predicted"/>
<evidence type="ECO:0000313" key="9">
    <source>
        <dbReference type="EMBL" id="CAA3021035.1"/>
    </source>
</evidence>
<gene>
    <name evidence="9" type="ORF">OLEA9_A103166</name>
</gene>
<keyword evidence="5" id="KW-0040">ANK repeat</keyword>